<dbReference type="AlphaFoldDB" id="A0A9Q1J2L9"/>
<proteinExistence type="predicted"/>
<organism evidence="2 3">
    <name type="scientific">Synaphobranchus kaupii</name>
    <name type="common">Kaup's arrowtooth eel</name>
    <dbReference type="NCBI Taxonomy" id="118154"/>
    <lineage>
        <taxon>Eukaryota</taxon>
        <taxon>Metazoa</taxon>
        <taxon>Chordata</taxon>
        <taxon>Craniata</taxon>
        <taxon>Vertebrata</taxon>
        <taxon>Euteleostomi</taxon>
        <taxon>Actinopterygii</taxon>
        <taxon>Neopterygii</taxon>
        <taxon>Teleostei</taxon>
        <taxon>Anguilliformes</taxon>
        <taxon>Synaphobranchidae</taxon>
        <taxon>Synaphobranchus</taxon>
    </lineage>
</organism>
<reference evidence="2" key="1">
    <citation type="journal article" date="2023" name="Science">
        <title>Genome structures resolve the early diversification of teleost fishes.</title>
        <authorList>
            <person name="Parey E."/>
            <person name="Louis A."/>
            <person name="Montfort J."/>
            <person name="Bouchez O."/>
            <person name="Roques C."/>
            <person name="Iampietro C."/>
            <person name="Lluch J."/>
            <person name="Castinel A."/>
            <person name="Donnadieu C."/>
            <person name="Desvignes T."/>
            <person name="Floi Bucao C."/>
            <person name="Jouanno E."/>
            <person name="Wen M."/>
            <person name="Mejri S."/>
            <person name="Dirks R."/>
            <person name="Jansen H."/>
            <person name="Henkel C."/>
            <person name="Chen W.J."/>
            <person name="Zahm M."/>
            <person name="Cabau C."/>
            <person name="Klopp C."/>
            <person name="Thompson A.W."/>
            <person name="Robinson-Rechavi M."/>
            <person name="Braasch I."/>
            <person name="Lecointre G."/>
            <person name="Bobe J."/>
            <person name="Postlethwait J.H."/>
            <person name="Berthelot C."/>
            <person name="Roest Crollius H."/>
            <person name="Guiguen Y."/>
        </authorList>
    </citation>
    <scope>NUCLEOTIDE SEQUENCE</scope>
    <source>
        <strain evidence="2">WJC10195</strain>
    </source>
</reference>
<comment type="caution">
    <text evidence="2">The sequence shown here is derived from an EMBL/GenBank/DDBJ whole genome shotgun (WGS) entry which is preliminary data.</text>
</comment>
<gene>
    <name evidence="2" type="ORF">SKAU_G00133950</name>
</gene>
<evidence type="ECO:0000313" key="2">
    <source>
        <dbReference type="EMBL" id="KAJ8364564.1"/>
    </source>
</evidence>
<evidence type="ECO:0000313" key="3">
    <source>
        <dbReference type="Proteomes" id="UP001152622"/>
    </source>
</evidence>
<dbReference type="Proteomes" id="UP001152622">
    <property type="component" value="Chromosome 4"/>
</dbReference>
<accession>A0A9Q1J2L9</accession>
<dbReference type="EMBL" id="JAINUF010000004">
    <property type="protein sequence ID" value="KAJ8364564.1"/>
    <property type="molecule type" value="Genomic_DNA"/>
</dbReference>
<name>A0A9Q1J2L9_SYNKA</name>
<protein>
    <submittedName>
        <fullName evidence="2">Uncharacterized protein</fullName>
    </submittedName>
</protein>
<sequence length="173" mass="18701">MLTSPIATNGQLNSTPTRTQQRIRPAIRRKQVPSPPTPPQIDLNALCSKKIPKCQFKESALMYRTVPNICPILKAATYVGPSQFGGRVWGNVTDDGPWTRGAAVLGIDEVWGAVAPPVHTHRAHGPCVAARASCCTAAPQTQELQQKSWTNEQGPASSFKHILITAQSEAIKL</sequence>
<feature type="region of interest" description="Disordered" evidence="1">
    <location>
        <begin position="1"/>
        <end position="23"/>
    </location>
</feature>
<feature type="compositionally biased region" description="Polar residues" evidence="1">
    <location>
        <begin position="1"/>
        <end position="22"/>
    </location>
</feature>
<evidence type="ECO:0000256" key="1">
    <source>
        <dbReference type="SAM" id="MobiDB-lite"/>
    </source>
</evidence>
<keyword evidence="3" id="KW-1185">Reference proteome</keyword>